<gene>
    <name evidence="3" type="ORF">PHLGIDRAFT_127050</name>
</gene>
<feature type="compositionally biased region" description="Low complexity" evidence="1">
    <location>
        <begin position="1"/>
        <end position="17"/>
    </location>
</feature>
<name>A0A0C3S9M3_PHLG1</name>
<dbReference type="AlphaFoldDB" id="A0A0C3S9M3"/>
<feature type="compositionally biased region" description="Low complexity" evidence="1">
    <location>
        <begin position="471"/>
        <end position="484"/>
    </location>
</feature>
<dbReference type="EMBL" id="KN840480">
    <property type="protein sequence ID" value="KIP08437.1"/>
    <property type="molecule type" value="Genomic_DNA"/>
</dbReference>
<dbReference type="Pfam" id="PF15249">
    <property type="entry name" value="GLTSCR1"/>
    <property type="match status" value="1"/>
</dbReference>
<evidence type="ECO:0000313" key="4">
    <source>
        <dbReference type="Proteomes" id="UP000053257"/>
    </source>
</evidence>
<feature type="region of interest" description="Disordered" evidence="1">
    <location>
        <begin position="471"/>
        <end position="506"/>
    </location>
</feature>
<feature type="compositionally biased region" description="Pro residues" evidence="1">
    <location>
        <begin position="250"/>
        <end position="263"/>
    </location>
</feature>
<keyword evidence="4" id="KW-1185">Reference proteome</keyword>
<feature type="compositionally biased region" description="Polar residues" evidence="1">
    <location>
        <begin position="19"/>
        <end position="34"/>
    </location>
</feature>
<evidence type="ECO:0000259" key="2">
    <source>
        <dbReference type="Pfam" id="PF15249"/>
    </source>
</evidence>
<proteinExistence type="predicted"/>
<dbReference type="InterPro" id="IPR015671">
    <property type="entry name" value="GSCR1_dom"/>
</dbReference>
<evidence type="ECO:0000313" key="3">
    <source>
        <dbReference type="EMBL" id="KIP08437.1"/>
    </source>
</evidence>
<sequence length="506" mass="52199">MSSLAQHASLAAPSLSAGPSYTSTHADSTGDGNFSRTTSASEPPASASSVPTSQELQVKEEAAPPRPLVSVNVEGLVQEVKRRGAQKGRNAEEVEAMARTAARIAERIAADQTMALQPDTETPFVDAEDVVRRLLPYHIFQHPKEDLYTLTGRKGKRKATEEDLLREEIAETKFAIDCWKRKTTLERKFRRIRTNAGKRKAPDDQAYVLAQTVLEADRAELAALNAEYRTARAELDRVERERKASAAAAAPPPPAPAPKPTPAKPAATRLPYYPPSASSSTATTSIFPQTPTSYTAQYKNYAYPYSQAYSSAYTAYTPPAFSSTSATRKAPPMSRTPSNVPVLQLAPPSVQVPSATPRPPTATSPAGSSPATASPAQTTGSATVGSTSAPNVAPIPVHLPVSALTSLSALGIVPVPAANAPPSGEPQPACVLKGTSQNGTMVSLDMNVSALGQAQASGLAVLLSALTTRNGAGSAPAASATSPGAVGGTDGGSSAQSPAGGGAGAG</sequence>
<feature type="region of interest" description="Disordered" evidence="1">
    <location>
        <begin position="321"/>
        <end position="387"/>
    </location>
</feature>
<evidence type="ECO:0000256" key="1">
    <source>
        <dbReference type="SAM" id="MobiDB-lite"/>
    </source>
</evidence>
<feature type="compositionally biased region" description="Low complexity" evidence="1">
    <location>
        <begin position="35"/>
        <end position="53"/>
    </location>
</feature>
<organism evidence="3 4">
    <name type="scientific">Phlebiopsis gigantea (strain 11061_1 CR5-6)</name>
    <name type="common">White-rot fungus</name>
    <name type="synonym">Peniophora gigantea</name>
    <dbReference type="NCBI Taxonomy" id="745531"/>
    <lineage>
        <taxon>Eukaryota</taxon>
        <taxon>Fungi</taxon>
        <taxon>Dikarya</taxon>
        <taxon>Basidiomycota</taxon>
        <taxon>Agaricomycotina</taxon>
        <taxon>Agaricomycetes</taxon>
        <taxon>Polyporales</taxon>
        <taxon>Phanerochaetaceae</taxon>
        <taxon>Phlebiopsis</taxon>
    </lineage>
</organism>
<dbReference type="STRING" id="745531.A0A0C3S9M3"/>
<protein>
    <recommendedName>
        <fullName evidence="2">GLTSCR protein conserved domain-containing protein</fullName>
    </recommendedName>
</protein>
<feature type="compositionally biased region" description="Low complexity" evidence="1">
    <location>
        <begin position="363"/>
        <end position="387"/>
    </location>
</feature>
<feature type="domain" description="GLTSCR protein conserved" evidence="2">
    <location>
        <begin position="111"/>
        <end position="225"/>
    </location>
</feature>
<feature type="region of interest" description="Disordered" evidence="1">
    <location>
        <begin position="1"/>
        <end position="69"/>
    </location>
</feature>
<accession>A0A0C3S9M3</accession>
<dbReference type="Proteomes" id="UP000053257">
    <property type="component" value="Unassembled WGS sequence"/>
</dbReference>
<dbReference type="OrthoDB" id="2556847at2759"/>
<feature type="region of interest" description="Disordered" evidence="1">
    <location>
        <begin position="236"/>
        <end position="288"/>
    </location>
</feature>
<feature type="compositionally biased region" description="Low complexity" evidence="1">
    <location>
        <begin position="275"/>
        <end position="285"/>
    </location>
</feature>
<reference evidence="3 4" key="1">
    <citation type="journal article" date="2014" name="PLoS Genet.">
        <title>Analysis of the Phlebiopsis gigantea genome, transcriptome and secretome provides insight into its pioneer colonization strategies of wood.</title>
        <authorList>
            <person name="Hori C."/>
            <person name="Ishida T."/>
            <person name="Igarashi K."/>
            <person name="Samejima M."/>
            <person name="Suzuki H."/>
            <person name="Master E."/>
            <person name="Ferreira P."/>
            <person name="Ruiz-Duenas F.J."/>
            <person name="Held B."/>
            <person name="Canessa P."/>
            <person name="Larrondo L.F."/>
            <person name="Schmoll M."/>
            <person name="Druzhinina I.S."/>
            <person name="Kubicek C.P."/>
            <person name="Gaskell J.A."/>
            <person name="Kersten P."/>
            <person name="St John F."/>
            <person name="Glasner J."/>
            <person name="Sabat G."/>
            <person name="Splinter BonDurant S."/>
            <person name="Syed K."/>
            <person name="Yadav J."/>
            <person name="Mgbeahuruike A.C."/>
            <person name="Kovalchuk A."/>
            <person name="Asiegbu F.O."/>
            <person name="Lackner G."/>
            <person name="Hoffmeister D."/>
            <person name="Rencoret J."/>
            <person name="Gutierrez A."/>
            <person name="Sun H."/>
            <person name="Lindquist E."/>
            <person name="Barry K."/>
            <person name="Riley R."/>
            <person name="Grigoriev I.V."/>
            <person name="Henrissat B."/>
            <person name="Kues U."/>
            <person name="Berka R.M."/>
            <person name="Martinez A.T."/>
            <person name="Covert S.F."/>
            <person name="Blanchette R.A."/>
            <person name="Cullen D."/>
        </authorList>
    </citation>
    <scope>NUCLEOTIDE SEQUENCE [LARGE SCALE GENOMIC DNA]</scope>
    <source>
        <strain evidence="3 4">11061_1 CR5-6</strain>
    </source>
</reference>
<dbReference type="HOGENOM" id="CLU_038167_1_0_1"/>